<evidence type="ECO:0000313" key="1">
    <source>
        <dbReference type="EMBL" id="CCE88923.1"/>
    </source>
</evidence>
<accession>G8YLI9</accession>
<dbReference type="InterPro" id="IPR036249">
    <property type="entry name" value="Thioredoxin-like_sf"/>
</dbReference>
<dbReference type="OMA" id="CRFSAKL"/>
<proteinExistence type="predicted"/>
<dbReference type="HOGENOM" id="CLU_085801_0_0_1"/>
<evidence type="ECO:0000313" key="2">
    <source>
        <dbReference type="Proteomes" id="UP000005222"/>
    </source>
</evidence>
<reference evidence="1 2" key="1">
    <citation type="journal article" date="2012" name="G3 (Bethesda)">
        <title>Pichia sorbitophila, an interspecies yeast hybrid reveals early steps of genome resolution following polyploidization.</title>
        <authorList>
            <person name="Leh Louis V."/>
            <person name="Despons L."/>
            <person name="Friedrich A."/>
            <person name="Martin T."/>
            <person name="Durrens P."/>
            <person name="Casaregola S."/>
            <person name="Neuveglise C."/>
            <person name="Fairhead C."/>
            <person name="Marck C."/>
            <person name="Cruz J.A."/>
            <person name="Straub M.L."/>
            <person name="Kugler V."/>
            <person name="Sacerdot C."/>
            <person name="Uzunov Z."/>
            <person name="Thierry A."/>
            <person name="Weiss S."/>
            <person name="Bleykasten C."/>
            <person name="De Montigny J."/>
            <person name="Jacques N."/>
            <person name="Jung P."/>
            <person name="Lemaire M."/>
            <person name="Mallet S."/>
            <person name="Morel G."/>
            <person name="Richard G.F."/>
            <person name="Sarkar A."/>
            <person name="Savel G."/>
            <person name="Schacherer J."/>
            <person name="Seret M.L."/>
            <person name="Talla E."/>
            <person name="Samson G."/>
            <person name="Jubin C."/>
            <person name="Poulain J."/>
            <person name="Vacherie B."/>
            <person name="Barbe V."/>
            <person name="Pelletier E."/>
            <person name="Sherman D.J."/>
            <person name="Westhof E."/>
            <person name="Weissenbach J."/>
            <person name="Baret P.V."/>
            <person name="Wincker P."/>
            <person name="Gaillardin C."/>
            <person name="Dujon B."/>
            <person name="Souciet J.L."/>
        </authorList>
    </citation>
    <scope>NUCLEOTIDE SEQUENCE [LARGE SCALE GENOMIC DNA]</scope>
    <source>
        <strain evidence="2">ATCC MYA-4447 / BCRC 22081 / CBS 7064 / NBRC 10061 / NRRL Y-12695</strain>
    </source>
</reference>
<dbReference type="EMBL" id="FO082054">
    <property type="protein sequence ID" value="CCE88923.1"/>
    <property type="molecule type" value="Genomic_DNA"/>
</dbReference>
<protein>
    <submittedName>
        <fullName evidence="1">Piso0_001715 protein</fullName>
    </submittedName>
</protein>
<gene>
    <name evidence="1" type="primary">Piso0_001715</name>
    <name evidence="1" type="ORF">GNLVRS01_PISO0F12479g</name>
</gene>
<dbReference type="Proteomes" id="UP000005222">
    <property type="component" value="Chromosome F"/>
</dbReference>
<dbReference type="eggNOG" id="ENOG502S0CB">
    <property type="taxonomic scope" value="Eukaryota"/>
</dbReference>
<dbReference type="OrthoDB" id="37297at2759"/>
<dbReference type="InParanoid" id="G8YLI9"/>
<name>G8YLI9_PICSO</name>
<dbReference type="AlphaFoldDB" id="G8YLI9"/>
<organism evidence="1 2">
    <name type="scientific">Pichia sorbitophila (strain ATCC MYA-4447 / BCRC 22081 / CBS 7064 / NBRC 10061 / NRRL Y-12695)</name>
    <name type="common">Hybrid yeast</name>
    <dbReference type="NCBI Taxonomy" id="559304"/>
    <lineage>
        <taxon>Eukaryota</taxon>
        <taxon>Fungi</taxon>
        <taxon>Dikarya</taxon>
        <taxon>Ascomycota</taxon>
        <taxon>Saccharomycotina</taxon>
        <taxon>Pichiomycetes</taxon>
        <taxon>Debaryomycetaceae</taxon>
        <taxon>Millerozyma</taxon>
    </lineage>
</organism>
<dbReference type="Gene3D" id="3.40.30.10">
    <property type="entry name" value="Glutaredoxin"/>
    <property type="match status" value="1"/>
</dbReference>
<dbReference type="PANTHER" id="PTHR33875">
    <property type="entry name" value="OS09G0542200 PROTEIN"/>
    <property type="match status" value="1"/>
</dbReference>
<dbReference type="PANTHER" id="PTHR33875:SF2">
    <property type="entry name" value="ACR183CP"/>
    <property type="match status" value="1"/>
</dbReference>
<dbReference type="STRING" id="559304.G8YLI9"/>
<dbReference type="SUPFAM" id="SSF52833">
    <property type="entry name" value="Thioredoxin-like"/>
    <property type="match status" value="1"/>
</dbReference>
<keyword evidence="2" id="KW-1185">Reference proteome</keyword>
<sequence>MIGPKFATTHYFHPNRLLAADKAHQAPHVVNMYLDYNCRFSAKLFLKLQPTVIPKLEEKHPNKFQFVFVNVVQPWHPCSVLLHEFSLVIAQLLNESKSDNVDTNRLFWDVSRVIFENKEEFFDSAVVDMGRNETYKHISSIVFSQVDLPFSEQEVLGRLSIKKQVGKEHSVNCGNAATNDLKYFTKYLRGVGIHVTPTVSIDGIVNDSISSGLEPDELVSVFEKSL</sequence>